<dbReference type="OrthoDB" id="299520at2759"/>
<evidence type="ECO:0000313" key="3">
    <source>
        <dbReference type="Proteomes" id="UP000692954"/>
    </source>
</evidence>
<keyword evidence="3" id="KW-1185">Reference proteome</keyword>
<evidence type="ECO:0000313" key="2">
    <source>
        <dbReference type="EMBL" id="CAD8054778.1"/>
    </source>
</evidence>
<sequence>MGCTMQKQKNKMQTLVLQIQETEIRSKESPQTPETVDMSGPRQQNIIVLKKLLASSRLSVDQIINPTLKKSSHSTLNRKRRSQLN</sequence>
<feature type="compositionally biased region" description="Basic residues" evidence="1">
    <location>
        <begin position="70"/>
        <end position="85"/>
    </location>
</feature>
<dbReference type="Proteomes" id="UP000692954">
    <property type="component" value="Unassembled WGS sequence"/>
</dbReference>
<dbReference type="AlphaFoldDB" id="A0A8S1KI36"/>
<comment type="caution">
    <text evidence="2">The sequence shown here is derived from an EMBL/GenBank/DDBJ whole genome shotgun (WGS) entry which is preliminary data.</text>
</comment>
<accession>A0A8S1KI36</accession>
<dbReference type="EMBL" id="CAJJDN010000008">
    <property type="protein sequence ID" value="CAD8054778.1"/>
    <property type="molecule type" value="Genomic_DNA"/>
</dbReference>
<evidence type="ECO:0000256" key="1">
    <source>
        <dbReference type="SAM" id="MobiDB-lite"/>
    </source>
</evidence>
<gene>
    <name evidence="2" type="ORF">PSON_ATCC_30995.1.T0080467</name>
</gene>
<organism evidence="2 3">
    <name type="scientific">Paramecium sonneborni</name>
    <dbReference type="NCBI Taxonomy" id="65129"/>
    <lineage>
        <taxon>Eukaryota</taxon>
        <taxon>Sar</taxon>
        <taxon>Alveolata</taxon>
        <taxon>Ciliophora</taxon>
        <taxon>Intramacronucleata</taxon>
        <taxon>Oligohymenophorea</taxon>
        <taxon>Peniculida</taxon>
        <taxon>Parameciidae</taxon>
        <taxon>Paramecium</taxon>
    </lineage>
</organism>
<name>A0A8S1KI36_9CILI</name>
<feature type="region of interest" description="Disordered" evidence="1">
    <location>
        <begin position="66"/>
        <end position="85"/>
    </location>
</feature>
<protein>
    <submittedName>
        <fullName evidence="2">Uncharacterized protein</fullName>
    </submittedName>
</protein>
<proteinExistence type="predicted"/>
<reference evidence="2" key="1">
    <citation type="submission" date="2021-01" db="EMBL/GenBank/DDBJ databases">
        <authorList>
            <consortium name="Genoscope - CEA"/>
            <person name="William W."/>
        </authorList>
    </citation>
    <scope>NUCLEOTIDE SEQUENCE</scope>
</reference>